<dbReference type="RefSeq" id="WP_155110610.1">
    <property type="nucleotide sequence ID" value="NZ_WMIB01000001.1"/>
</dbReference>
<comment type="caution">
    <text evidence="1">The sequence shown here is derived from an EMBL/GenBank/DDBJ whole genome shotgun (WGS) entry which is preliminary data.</text>
</comment>
<name>A0A7X2S1X4_9BACI</name>
<evidence type="ECO:0000313" key="2">
    <source>
        <dbReference type="Proteomes" id="UP000434639"/>
    </source>
</evidence>
<protein>
    <submittedName>
        <fullName evidence="1">Uncharacterized protein</fullName>
    </submittedName>
</protein>
<sequence length="72" mass="8375">MEYLLKNKSSAIPCLIESDPDSSRYMVRNADTSGKGFNSKEEMVDWIRQNWDPEEFEDPESFKQALQDLNAE</sequence>
<reference evidence="1 2" key="1">
    <citation type="journal article" date="2017" name="Int. J. Syst. Evol. Microbiol.">
        <title>Bacillus mangrovi sp. nov., isolated from a sediment sample from a mangrove forest.</title>
        <authorList>
            <person name="Gupta V."/>
            <person name="Singh P.K."/>
            <person name="Korpole S."/>
            <person name="Tanuku N.R.S."/>
            <person name="Pinnaka A.K."/>
        </authorList>
    </citation>
    <scope>NUCLEOTIDE SEQUENCE [LARGE SCALE GENOMIC DNA]</scope>
    <source>
        <strain evidence="1 2">KCTC 33872</strain>
    </source>
</reference>
<dbReference type="Proteomes" id="UP000434639">
    <property type="component" value="Unassembled WGS sequence"/>
</dbReference>
<keyword evidence="2" id="KW-1185">Reference proteome</keyword>
<dbReference type="OrthoDB" id="2691866at2"/>
<proteinExistence type="predicted"/>
<dbReference type="EMBL" id="WMIB01000001">
    <property type="protein sequence ID" value="MTH52070.1"/>
    <property type="molecule type" value="Genomic_DNA"/>
</dbReference>
<gene>
    <name evidence="1" type="ORF">GKZ89_01535</name>
</gene>
<organism evidence="1 2">
    <name type="scientific">Metabacillus mangrovi</name>
    <dbReference type="NCBI Taxonomy" id="1491830"/>
    <lineage>
        <taxon>Bacteria</taxon>
        <taxon>Bacillati</taxon>
        <taxon>Bacillota</taxon>
        <taxon>Bacilli</taxon>
        <taxon>Bacillales</taxon>
        <taxon>Bacillaceae</taxon>
        <taxon>Metabacillus</taxon>
    </lineage>
</organism>
<dbReference type="AlphaFoldDB" id="A0A7X2S1X4"/>
<evidence type="ECO:0000313" key="1">
    <source>
        <dbReference type="EMBL" id="MTH52070.1"/>
    </source>
</evidence>
<accession>A0A7X2S1X4</accession>